<keyword evidence="3" id="KW-1185">Reference proteome</keyword>
<dbReference type="KEGG" id="mrub:DEO27_029790"/>
<keyword evidence="1" id="KW-0472">Membrane</keyword>
<proteinExistence type="predicted"/>
<name>A0A5C1I6W6_9SPHI</name>
<evidence type="ECO:0000313" key="2">
    <source>
        <dbReference type="EMBL" id="QEM14032.1"/>
    </source>
</evidence>
<evidence type="ECO:0000313" key="3">
    <source>
        <dbReference type="Proteomes" id="UP000251402"/>
    </source>
</evidence>
<dbReference type="AlphaFoldDB" id="A0A5C1I6W6"/>
<dbReference type="Proteomes" id="UP000251402">
    <property type="component" value="Chromosome"/>
</dbReference>
<keyword evidence="1" id="KW-0812">Transmembrane</keyword>
<feature type="transmembrane region" description="Helical" evidence="1">
    <location>
        <begin position="47"/>
        <end position="64"/>
    </location>
</feature>
<sequence length="395" mass="45558">MRQSEAKFKHIFLPFIVIGFSTILIYTFLHWLLVIKYGVVALKDKDADFLIPGIAGLVLPQLLLFPKLRQLKAYKATSRNPMMLLLMVGGFTFAVPICIAQNYLGSATGKLTRLDSMSEVHYLPPTKYYTVRQMYPNKNMAHIKVIFSVGGKNNVDFNMDAYTAVPVFDRIYPDTNRIAAMRNRNPKALVIINDTLRNMQALKKLPADSVRMMRYVNPSMVMPRYGDSGKYGALAVVTWRYKFKRQPAVIKIAPAAWFVLKYHKTVSNNLTVAEKKEEFAFFARKCDATFKDEPLTKFTYLARLPDDSDVANYQAAINSRNDVAEGEQTMLSPVYEPFESRNGNRLLWIFASSIIGLMLYWVFLELFRIKNFKNFEMRFLKKEHRPDEQKTALRE</sequence>
<dbReference type="EMBL" id="CP043450">
    <property type="protein sequence ID" value="QEM14032.1"/>
    <property type="molecule type" value="Genomic_DNA"/>
</dbReference>
<organism evidence="2 3">
    <name type="scientific">Mucilaginibacter rubeus</name>
    <dbReference type="NCBI Taxonomy" id="2027860"/>
    <lineage>
        <taxon>Bacteria</taxon>
        <taxon>Pseudomonadati</taxon>
        <taxon>Bacteroidota</taxon>
        <taxon>Sphingobacteriia</taxon>
        <taxon>Sphingobacteriales</taxon>
        <taxon>Sphingobacteriaceae</taxon>
        <taxon>Mucilaginibacter</taxon>
    </lineage>
</organism>
<accession>A0A5C1I6W6</accession>
<feature type="transmembrane region" description="Helical" evidence="1">
    <location>
        <begin position="84"/>
        <end position="104"/>
    </location>
</feature>
<feature type="transmembrane region" description="Helical" evidence="1">
    <location>
        <begin position="346"/>
        <end position="367"/>
    </location>
</feature>
<protein>
    <submittedName>
        <fullName evidence="2">Uncharacterized protein</fullName>
    </submittedName>
</protein>
<evidence type="ECO:0000256" key="1">
    <source>
        <dbReference type="SAM" id="Phobius"/>
    </source>
</evidence>
<keyword evidence="1" id="KW-1133">Transmembrane helix</keyword>
<gene>
    <name evidence="2" type="ORF">DEO27_029790</name>
</gene>
<dbReference type="OrthoDB" id="9778341at2"/>
<reference evidence="2" key="1">
    <citation type="submission" date="2019-08" db="EMBL/GenBank/DDBJ databases">
        <title>Comparative genome analysis confer to the adaptation heavy metal polluted environment.</title>
        <authorList>
            <person name="Li Y."/>
        </authorList>
    </citation>
    <scope>NUCLEOTIDE SEQUENCE [LARGE SCALE GENOMIC DNA]</scope>
    <source>
        <strain evidence="2">P1</strain>
    </source>
</reference>
<feature type="transmembrane region" description="Helical" evidence="1">
    <location>
        <begin position="12"/>
        <end position="35"/>
    </location>
</feature>
<dbReference type="RefSeq" id="WP_112574522.1">
    <property type="nucleotide sequence ID" value="NZ_CP043450.1"/>
</dbReference>